<organism evidence="2 3">
    <name type="scientific">Bizionia hallyeonensis</name>
    <dbReference type="NCBI Taxonomy" id="1123757"/>
    <lineage>
        <taxon>Bacteria</taxon>
        <taxon>Pseudomonadati</taxon>
        <taxon>Bacteroidota</taxon>
        <taxon>Flavobacteriia</taxon>
        <taxon>Flavobacteriales</taxon>
        <taxon>Flavobacteriaceae</taxon>
        <taxon>Bizionia</taxon>
    </lineage>
</organism>
<accession>A0ABW0C8S5</accession>
<dbReference type="Pfam" id="PF13181">
    <property type="entry name" value="TPR_8"/>
    <property type="match status" value="1"/>
</dbReference>
<protein>
    <submittedName>
        <fullName evidence="2">Tetratricopeptide repeat protein</fullName>
    </submittedName>
</protein>
<comment type="caution">
    <text evidence="2">The sequence shown here is derived from an EMBL/GenBank/DDBJ whole genome shotgun (WGS) entry which is preliminary data.</text>
</comment>
<name>A0ABW0C8S5_9FLAO</name>
<dbReference type="Pfam" id="PF09295">
    <property type="entry name" value="ChAPs"/>
    <property type="match status" value="1"/>
</dbReference>
<dbReference type="PANTHER" id="PTHR12558:SF13">
    <property type="entry name" value="CELL DIVISION CYCLE PROTEIN 27 HOMOLOG"/>
    <property type="match status" value="1"/>
</dbReference>
<evidence type="ECO:0000256" key="1">
    <source>
        <dbReference type="PROSITE-ProRule" id="PRU00339"/>
    </source>
</evidence>
<evidence type="ECO:0000313" key="2">
    <source>
        <dbReference type="EMBL" id="MFC5196622.1"/>
    </source>
</evidence>
<dbReference type="Proteomes" id="UP001596162">
    <property type="component" value="Unassembled WGS sequence"/>
</dbReference>
<dbReference type="RefSeq" id="WP_376862231.1">
    <property type="nucleotide sequence ID" value="NZ_JBHSLA010000014.1"/>
</dbReference>
<dbReference type="SMART" id="SM00028">
    <property type="entry name" value="TPR"/>
    <property type="match status" value="2"/>
</dbReference>
<dbReference type="EMBL" id="JBHSLA010000014">
    <property type="protein sequence ID" value="MFC5196622.1"/>
    <property type="molecule type" value="Genomic_DNA"/>
</dbReference>
<gene>
    <name evidence="2" type="ORF">ACFPH8_14890</name>
</gene>
<dbReference type="InterPro" id="IPR011990">
    <property type="entry name" value="TPR-like_helical_dom_sf"/>
</dbReference>
<sequence length="198" mass="23163">MKRAIYISILVLIFSCKNEKKERNPLVVAYQEKGIEYEMENKTDSAIVFYKKAIEIAPTDITTIESLTKTYWRNEQPELALEILNKVPSEIKQFNSILTLKGMTLEKMDKLNESMELYKKAFEQSPKIRYKNEENLMEFIGYLMLQTIVGEKEQALAEFDRMKEKKLTESEKQYIKSIQPLIENYKGGGYNAIFGNEQ</sequence>
<feature type="repeat" description="TPR" evidence="1">
    <location>
        <begin position="95"/>
        <end position="128"/>
    </location>
</feature>
<keyword evidence="3" id="KW-1185">Reference proteome</keyword>
<evidence type="ECO:0000313" key="3">
    <source>
        <dbReference type="Proteomes" id="UP001596162"/>
    </source>
</evidence>
<reference evidence="3" key="1">
    <citation type="journal article" date="2019" name="Int. J. Syst. Evol. Microbiol.">
        <title>The Global Catalogue of Microorganisms (GCM) 10K type strain sequencing project: providing services to taxonomists for standard genome sequencing and annotation.</title>
        <authorList>
            <consortium name="The Broad Institute Genomics Platform"/>
            <consortium name="The Broad Institute Genome Sequencing Center for Infectious Disease"/>
            <person name="Wu L."/>
            <person name="Ma J."/>
        </authorList>
    </citation>
    <scope>NUCLEOTIDE SEQUENCE [LARGE SCALE GENOMIC DNA]</scope>
    <source>
        <strain evidence="3">JCM 17978</strain>
    </source>
</reference>
<dbReference type="PROSITE" id="PS51257">
    <property type="entry name" value="PROKAR_LIPOPROTEIN"/>
    <property type="match status" value="1"/>
</dbReference>
<keyword evidence="1" id="KW-0802">TPR repeat</keyword>
<dbReference type="SUPFAM" id="SSF48452">
    <property type="entry name" value="TPR-like"/>
    <property type="match status" value="1"/>
</dbReference>
<dbReference type="Gene3D" id="1.25.40.10">
    <property type="entry name" value="Tetratricopeptide repeat domain"/>
    <property type="match status" value="1"/>
</dbReference>
<feature type="repeat" description="TPR" evidence="1">
    <location>
        <begin position="27"/>
        <end position="60"/>
    </location>
</feature>
<dbReference type="PROSITE" id="PS50005">
    <property type="entry name" value="TPR"/>
    <property type="match status" value="2"/>
</dbReference>
<dbReference type="InterPro" id="IPR019734">
    <property type="entry name" value="TPR_rpt"/>
</dbReference>
<dbReference type="InterPro" id="IPR015374">
    <property type="entry name" value="ChAPs"/>
</dbReference>
<dbReference type="PANTHER" id="PTHR12558">
    <property type="entry name" value="CELL DIVISION CYCLE 16,23,27"/>
    <property type="match status" value="1"/>
</dbReference>
<proteinExistence type="predicted"/>